<evidence type="ECO:0000259" key="5">
    <source>
        <dbReference type="SMART" id="SM00563"/>
    </source>
</evidence>
<reference evidence="6 7" key="1">
    <citation type="submission" date="2019-09" db="EMBL/GenBank/DDBJ databases">
        <title>Genome sequence of Roseospira marina, one of the more divergent members of the non-sulfur purple photosynthetic bacterial family, the Rhodospirillaceae.</title>
        <authorList>
            <person name="Meyer T."/>
            <person name="Kyndt J."/>
        </authorList>
    </citation>
    <scope>NUCLEOTIDE SEQUENCE [LARGE SCALE GENOMIC DNA]</scope>
    <source>
        <strain evidence="6 7">DSM 15113</strain>
    </source>
</reference>
<dbReference type="SUPFAM" id="SSF103473">
    <property type="entry name" value="MFS general substrate transporter"/>
    <property type="match status" value="1"/>
</dbReference>
<accession>A0A5M6IBQ0</accession>
<dbReference type="RefSeq" id="WP_150062835.1">
    <property type="nucleotide sequence ID" value="NZ_JACHII010000009.1"/>
</dbReference>
<keyword evidence="6" id="KW-0012">Acyltransferase</keyword>
<evidence type="ECO:0000256" key="4">
    <source>
        <dbReference type="SAM" id="Phobius"/>
    </source>
</evidence>
<dbReference type="GO" id="GO:0016746">
    <property type="term" value="F:acyltransferase activity"/>
    <property type="evidence" value="ECO:0007669"/>
    <property type="project" value="UniProtKB-KW"/>
</dbReference>
<keyword evidence="2 4" id="KW-1133">Transmembrane helix</keyword>
<dbReference type="GO" id="GO:0022857">
    <property type="term" value="F:transmembrane transporter activity"/>
    <property type="evidence" value="ECO:0007669"/>
    <property type="project" value="InterPro"/>
</dbReference>
<dbReference type="NCBIfam" id="NF005291">
    <property type="entry name" value="PRK06814.1"/>
    <property type="match status" value="1"/>
</dbReference>
<dbReference type="PANTHER" id="PTHR43767">
    <property type="entry name" value="LONG-CHAIN-FATTY-ACID--COA LIGASE"/>
    <property type="match status" value="1"/>
</dbReference>
<dbReference type="InterPro" id="IPR050237">
    <property type="entry name" value="ATP-dep_AMP-bd_enzyme"/>
</dbReference>
<feature type="transmembrane region" description="Helical" evidence="4">
    <location>
        <begin position="403"/>
        <end position="422"/>
    </location>
</feature>
<dbReference type="PROSITE" id="PS00455">
    <property type="entry name" value="AMP_BINDING"/>
    <property type="match status" value="1"/>
</dbReference>
<dbReference type="Proteomes" id="UP000324065">
    <property type="component" value="Unassembled WGS sequence"/>
</dbReference>
<dbReference type="InterPro" id="IPR036259">
    <property type="entry name" value="MFS_trans_sf"/>
</dbReference>
<dbReference type="GO" id="GO:0016878">
    <property type="term" value="F:acid-thiol ligase activity"/>
    <property type="evidence" value="ECO:0007669"/>
    <property type="project" value="UniProtKB-ARBA"/>
</dbReference>
<dbReference type="InterPro" id="IPR045851">
    <property type="entry name" value="AMP-bd_C_sf"/>
</dbReference>
<dbReference type="CDD" id="cd06173">
    <property type="entry name" value="MFS_MefA_like"/>
    <property type="match status" value="1"/>
</dbReference>
<dbReference type="SUPFAM" id="SSF56801">
    <property type="entry name" value="Acetyl-CoA synthetase-like"/>
    <property type="match status" value="1"/>
</dbReference>
<dbReference type="Pfam" id="PF01553">
    <property type="entry name" value="Acyltransferase"/>
    <property type="match status" value="1"/>
</dbReference>
<evidence type="ECO:0000313" key="6">
    <source>
        <dbReference type="EMBL" id="KAA5605165.1"/>
    </source>
</evidence>
<dbReference type="SMART" id="SM00563">
    <property type="entry name" value="PlsC"/>
    <property type="match status" value="1"/>
</dbReference>
<feature type="transmembrane region" description="Helical" evidence="4">
    <location>
        <begin position="229"/>
        <end position="249"/>
    </location>
</feature>
<feature type="transmembrane region" description="Helical" evidence="4">
    <location>
        <begin position="844"/>
        <end position="864"/>
    </location>
</feature>
<evidence type="ECO:0000256" key="1">
    <source>
        <dbReference type="ARBA" id="ARBA00022692"/>
    </source>
</evidence>
<evidence type="ECO:0000313" key="7">
    <source>
        <dbReference type="Proteomes" id="UP000324065"/>
    </source>
</evidence>
<dbReference type="Pfam" id="PF00501">
    <property type="entry name" value="AMP-binding"/>
    <property type="match status" value="1"/>
</dbReference>
<dbReference type="CDD" id="cd07989">
    <property type="entry name" value="LPLAT_AGPAT-like"/>
    <property type="match status" value="1"/>
</dbReference>
<feature type="transmembrane region" description="Helical" evidence="4">
    <location>
        <begin position="174"/>
        <end position="193"/>
    </location>
</feature>
<dbReference type="EMBL" id="VWPJ01000011">
    <property type="protein sequence ID" value="KAA5605165.1"/>
    <property type="molecule type" value="Genomic_DNA"/>
</dbReference>
<feature type="transmembrane region" description="Helical" evidence="4">
    <location>
        <begin position="371"/>
        <end position="397"/>
    </location>
</feature>
<dbReference type="OrthoDB" id="9803968at2"/>
<keyword evidence="1 4" id="KW-0812">Transmembrane</keyword>
<dbReference type="InterPro" id="IPR002123">
    <property type="entry name" value="Plipid/glycerol_acylTrfase"/>
</dbReference>
<evidence type="ECO:0000256" key="2">
    <source>
        <dbReference type="ARBA" id="ARBA00022989"/>
    </source>
</evidence>
<feature type="transmembrane region" description="Helical" evidence="4">
    <location>
        <begin position="51"/>
        <end position="73"/>
    </location>
</feature>
<dbReference type="Gene3D" id="3.40.50.12780">
    <property type="entry name" value="N-terminal domain of ligase-like"/>
    <property type="match status" value="1"/>
</dbReference>
<dbReference type="InterPro" id="IPR000873">
    <property type="entry name" value="AMP-dep_synth/lig_dom"/>
</dbReference>
<feature type="transmembrane region" description="Helical" evidence="4">
    <location>
        <begin position="335"/>
        <end position="359"/>
    </location>
</feature>
<dbReference type="InterPro" id="IPR011701">
    <property type="entry name" value="MFS"/>
</dbReference>
<dbReference type="InterPro" id="IPR042099">
    <property type="entry name" value="ANL_N_sf"/>
</dbReference>
<keyword evidence="3 4" id="KW-0472">Membrane</keyword>
<protein>
    <submittedName>
        <fullName evidence="6">Acyl-[ACP]--phospholipid O-acyltransferase</fullName>
    </submittedName>
</protein>
<gene>
    <name evidence="6" type="ORF">F1188_12875</name>
</gene>
<evidence type="ECO:0000256" key="3">
    <source>
        <dbReference type="ARBA" id="ARBA00023136"/>
    </source>
</evidence>
<organism evidence="6 7">
    <name type="scientific">Roseospira marina</name>
    <dbReference type="NCBI Taxonomy" id="140057"/>
    <lineage>
        <taxon>Bacteria</taxon>
        <taxon>Pseudomonadati</taxon>
        <taxon>Pseudomonadota</taxon>
        <taxon>Alphaproteobacteria</taxon>
        <taxon>Rhodospirillales</taxon>
        <taxon>Rhodospirillaceae</taxon>
        <taxon>Roseospira</taxon>
    </lineage>
</organism>
<keyword evidence="6" id="KW-0808">Transferase</keyword>
<proteinExistence type="predicted"/>
<dbReference type="InterPro" id="IPR020845">
    <property type="entry name" value="AMP-binding_CS"/>
</dbReference>
<dbReference type="Pfam" id="PF07690">
    <property type="entry name" value="MFS_1"/>
    <property type="match status" value="1"/>
</dbReference>
<dbReference type="AlphaFoldDB" id="A0A5M6IBQ0"/>
<keyword evidence="7" id="KW-1185">Reference proteome</keyword>
<feature type="transmembrane region" description="Helical" evidence="4">
    <location>
        <begin position="150"/>
        <end position="168"/>
    </location>
</feature>
<name>A0A5M6IBQ0_9PROT</name>
<sequence>MTRTPLIGSRRFLPLLVTQSLGAFNDNLFKNALVVLVLYQLAATPQAGPMLVTAAMGLFILPWLLFSGVAGAVADKVEKPGLTRWLKGAEIAIMGLGAAGFLLGNVPMLMVTLFLMGTQSALLGPVKFALLPELLRRDELLAGNAYIEAAAYLAILGGTIAGGLLVVAPGGPLIVSGTALMLATVGLVTSLFIPRGVAKQPGLVVPRNPLAASWRTVAAAITDREVFRALMAIAWFHLLGATFLAQFPAYAKSVFHGDAEVVTLFLTVFSIGVALGAALCKPLLRGAISARLAPLALIGAGVAAFDLVAASYAVVPPTESGLIGAAAFLASPANWRILVDLLVLSTSGGLLIVPLYALIQDRTPDDERARGIAASNILNALFIVLSTAGAAGLLALGLTPIDLFLIAAVLNVGAIILAIRAWPETILRGLFKTVFKLAFRVRVQGLEHLEAAPKNAVVVANHLSYLDGPILAAWLPGAPMFAVHKQVAGKWWARPFMALIRRAEIEPGNPYALKAFIRAAKAGERCVIFPEGRLSVTGGLMKVYDGPAVVADTVDVPIVPVRIDGTQYSRFSKLGDKLRQRWFPRVTVTILPARRLSCPEDLTGANRRHALGQALYDTMSALVFETAPTPTTLPEALRRAARRSDHRTTVVEDATGTTLSYGRLRTAAVAMSTELARATEPEETVGVLLPTMAATLVSVFGLLEAGRVPAMLNFSAGLGPVTQACTAAGVRRIVTSRAFVEQANLSTLIEGLPAHTTVLYLEDIKARIGWSAKLRAAARARFGRPVHTDPNRPAVVLFTSGSEGTPKGVVLSHANLLANCRQLQARIAFSPADKVFNPLPMFHAFGLTGGVLLPLLHGVPVFLYPSPLHYRAIPELVYNSRATVLFGTDTFLAGYGKAADAYDLSSVRLVFAGAERVKPTTRTLYAEKFGLRLLEGYGATECGPVIAVNTPMHHKPGTVGRLLPGLDARLEPVDGVESGARLRVRGPNVMLGYLRVERPGHLEAPTDGWYDTGDIVDRDANGFLTLVDRAKRFAKVAGEMVSLGAVEQVATARWPDAQHAAIALPCPRKGERILLATTSADVNSAGLREDVRAQGRSELSVPSRIVVLDALPLLPSGKADYRALTRMLDPDDLDAAA</sequence>
<feature type="transmembrane region" description="Helical" evidence="4">
    <location>
        <begin position="292"/>
        <end position="315"/>
    </location>
</feature>
<dbReference type="Gene3D" id="1.20.1250.20">
    <property type="entry name" value="MFS general substrate transporter like domains"/>
    <property type="match status" value="1"/>
</dbReference>
<dbReference type="Gene3D" id="3.30.300.30">
    <property type="match status" value="1"/>
</dbReference>
<feature type="transmembrane region" description="Helical" evidence="4">
    <location>
        <begin position="261"/>
        <end position="280"/>
    </location>
</feature>
<dbReference type="PANTHER" id="PTHR43767:SF1">
    <property type="entry name" value="NONRIBOSOMAL PEPTIDE SYNTHASE PES1 (EUROFUNG)-RELATED"/>
    <property type="match status" value="1"/>
</dbReference>
<dbReference type="SUPFAM" id="SSF69593">
    <property type="entry name" value="Glycerol-3-phosphate (1)-acyltransferase"/>
    <property type="match status" value="1"/>
</dbReference>
<feature type="domain" description="Phospholipid/glycerol acyltransferase" evidence="5">
    <location>
        <begin position="456"/>
        <end position="566"/>
    </location>
</feature>
<comment type="caution">
    <text evidence="6">The sequence shown here is derived from an EMBL/GenBank/DDBJ whole genome shotgun (WGS) entry which is preliminary data.</text>
</comment>